<accession>A0A106QDB9</accession>
<sequence>MVSTFRPRAEGFRRVGYLKQARREHINHLGAWSANAWRIVDESGVDMVQPWCDKKTEAHHTAGQLGIFLAGLHQ</sequence>
<dbReference type="Proteomes" id="UP000060630">
    <property type="component" value="Unassembled WGS sequence"/>
</dbReference>
<dbReference type="AlphaFoldDB" id="A0A106QDB9"/>
<gene>
    <name evidence="1" type="ORF">WL29_22720</name>
</gene>
<proteinExistence type="predicted"/>
<evidence type="ECO:0008006" key="3">
    <source>
        <dbReference type="Google" id="ProtNLM"/>
    </source>
</evidence>
<evidence type="ECO:0000313" key="2">
    <source>
        <dbReference type="Proteomes" id="UP000060630"/>
    </source>
</evidence>
<protein>
    <recommendedName>
        <fullName evidence="3">Transposase</fullName>
    </recommendedName>
</protein>
<dbReference type="EMBL" id="LPHD01000049">
    <property type="protein sequence ID" value="KWA84350.1"/>
    <property type="molecule type" value="Genomic_DNA"/>
</dbReference>
<reference evidence="1 2" key="1">
    <citation type="submission" date="2015-11" db="EMBL/GenBank/DDBJ databases">
        <title>Expanding the genomic diversity of Burkholderia species for the development of highly accurate diagnostics.</title>
        <authorList>
            <person name="Sahl J."/>
            <person name="Keim P."/>
            <person name="Wagner D."/>
        </authorList>
    </citation>
    <scope>NUCLEOTIDE SEQUENCE [LARGE SCALE GENOMIC DNA]</scope>
    <source>
        <strain evidence="1 2">MSMB2087WGS</strain>
    </source>
</reference>
<comment type="caution">
    <text evidence="1">The sequence shown here is derived from an EMBL/GenBank/DDBJ whole genome shotgun (WGS) entry which is preliminary data.</text>
</comment>
<evidence type="ECO:0000313" key="1">
    <source>
        <dbReference type="EMBL" id="KWA84350.1"/>
    </source>
</evidence>
<name>A0A106QDB9_9BURK</name>
<organism evidence="1 2">
    <name type="scientific">Burkholderia ubonensis</name>
    <dbReference type="NCBI Taxonomy" id="101571"/>
    <lineage>
        <taxon>Bacteria</taxon>
        <taxon>Pseudomonadati</taxon>
        <taxon>Pseudomonadota</taxon>
        <taxon>Betaproteobacteria</taxon>
        <taxon>Burkholderiales</taxon>
        <taxon>Burkholderiaceae</taxon>
        <taxon>Burkholderia</taxon>
        <taxon>Burkholderia cepacia complex</taxon>
    </lineage>
</organism>